<dbReference type="InterPro" id="IPR016024">
    <property type="entry name" value="ARM-type_fold"/>
</dbReference>
<dbReference type="InterPro" id="IPR011989">
    <property type="entry name" value="ARM-like"/>
</dbReference>
<dbReference type="EMBL" id="FPAS01000001">
    <property type="protein sequence ID" value="SFT53858.1"/>
    <property type="molecule type" value="Genomic_DNA"/>
</dbReference>
<keyword evidence="2" id="KW-1185">Reference proteome</keyword>
<dbReference type="OrthoDB" id="1121286at2"/>
<sequence>MSQEEQNKKAEKEALKVKQLLIQLNTGDSDQQIKALKSLQVHGQPKIIEALVRKLDGEIEQKVEKEIIEFLCSLKDTGVVPFIMAIINENQYPNQRQKLLNTLWNSKVDYSEHLQDFVNIAVNGDFMDALEAITIIENLEGPFEEEQVLESQLHLTRYIENGKTQDEQKAYLISEITVKLQEIERGLGA</sequence>
<protein>
    <recommendedName>
        <fullName evidence="3">HEAT repeat-containing protein</fullName>
    </recommendedName>
</protein>
<dbReference type="SUPFAM" id="SSF48371">
    <property type="entry name" value="ARM repeat"/>
    <property type="match status" value="1"/>
</dbReference>
<reference evidence="1 2" key="1">
    <citation type="submission" date="2016-10" db="EMBL/GenBank/DDBJ databases">
        <authorList>
            <person name="de Groot N.N."/>
        </authorList>
    </citation>
    <scope>NUCLEOTIDE SEQUENCE [LARGE SCALE GENOMIC DNA]</scope>
    <source>
        <strain evidence="1 2">CGMCC 1.7005</strain>
    </source>
</reference>
<proteinExistence type="predicted"/>
<name>A0A1I6YU78_9FLAO</name>
<accession>A0A1I6YU78</accession>
<evidence type="ECO:0000313" key="2">
    <source>
        <dbReference type="Proteomes" id="UP000236454"/>
    </source>
</evidence>
<gene>
    <name evidence="1" type="ORF">SAMN05216474_1170</name>
</gene>
<evidence type="ECO:0000313" key="1">
    <source>
        <dbReference type="EMBL" id="SFT53858.1"/>
    </source>
</evidence>
<dbReference type="STRING" id="477690.SAMN05216474_1170"/>
<dbReference type="Proteomes" id="UP000236454">
    <property type="component" value="Unassembled WGS sequence"/>
</dbReference>
<dbReference type="AlphaFoldDB" id="A0A1I6YU78"/>
<dbReference type="RefSeq" id="WP_090247373.1">
    <property type="nucleotide sequence ID" value="NZ_FPAS01000001.1"/>
</dbReference>
<dbReference type="Gene3D" id="1.25.10.10">
    <property type="entry name" value="Leucine-rich Repeat Variant"/>
    <property type="match status" value="1"/>
</dbReference>
<evidence type="ECO:0008006" key="3">
    <source>
        <dbReference type="Google" id="ProtNLM"/>
    </source>
</evidence>
<organism evidence="1 2">
    <name type="scientific">Lishizhenia tianjinensis</name>
    <dbReference type="NCBI Taxonomy" id="477690"/>
    <lineage>
        <taxon>Bacteria</taxon>
        <taxon>Pseudomonadati</taxon>
        <taxon>Bacteroidota</taxon>
        <taxon>Flavobacteriia</taxon>
        <taxon>Flavobacteriales</taxon>
        <taxon>Crocinitomicaceae</taxon>
        <taxon>Lishizhenia</taxon>
    </lineage>
</organism>